<dbReference type="AlphaFoldDB" id="A0AAX4I8U5"/>
<sequence length="149" mass="16292">MVRLLGAFHELTDGTAETFRVASRPTGARNETQTSGLFAAGSPNDHCQLLLLHGPRSHVMLEDVLKHAGLEMSAGHSTRPPTLPSLTLTLEYFRRLQVKPPRLVLRQKCNNPGSTARCEACPAPDKQSLCTDGSWMRVLSDAPLEIALH</sequence>
<name>A0AAX4I8U5_9PEZI</name>
<evidence type="ECO:0000313" key="1">
    <source>
        <dbReference type="EMBL" id="WQF79745.1"/>
    </source>
</evidence>
<proteinExistence type="predicted"/>
<protein>
    <submittedName>
        <fullName evidence="1">Uncharacterized protein</fullName>
    </submittedName>
</protein>
<keyword evidence="2" id="KW-1185">Reference proteome</keyword>
<dbReference type="EMBL" id="CP137307">
    <property type="protein sequence ID" value="WQF79745.1"/>
    <property type="molecule type" value="Genomic_DNA"/>
</dbReference>
<dbReference type="RefSeq" id="XP_062776969.1">
    <property type="nucleotide sequence ID" value="XM_062920918.1"/>
</dbReference>
<organism evidence="1 2">
    <name type="scientific">Colletotrichum destructivum</name>
    <dbReference type="NCBI Taxonomy" id="34406"/>
    <lineage>
        <taxon>Eukaryota</taxon>
        <taxon>Fungi</taxon>
        <taxon>Dikarya</taxon>
        <taxon>Ascomycota</taxon>
        <taxon>Pezizomycotina</taxon>
        <taxon>Sordariomycetes</taxon>
        <taxon>Hypocreomycetidae</taxon>
        <taxon>Glomerellales</taxon>
        <taxon>Glomerellaceae</taxon>
        <taxon>Colletotrichum</taxon>
        <taxon>Colletotrichum destructivum species complex</taxon>
    </lineage>
</organism>
<evidence type="ECO:0000313" key="2">
    <source>
        <dbReference type="Proteomes" id="UP001322277"/>
    </source>
</evidence>
<accession>A0AAX4I8U5</accession>
<dbReference type="GeneID" id="87941262"/>
<dbReference type="Proteomes" id="UP001322277">
    <property type="component" value="Chromosome 3"/>
</dbReference>
<dbReference type="KEGG" id="cdet:87941262"/>
<gene>
    <name evidence="1" type="ORF">CDEST_04759</name>
</gene>
<reference evidence="2" key="1">
    <citation type="journal article" date="2023" name="bioRxiv">
        <title>Complete genome of the Medicago anthracnose fungus, Colletotrichum destructivum, reveals a mini-chromosome-like region within a core chromosome.</title>
        <authorList>
            <person name="Lapalu N."/>
            <person name="Simon A."/>
            <person name="Lu A."/>
            <person name="Plaumann P.-L."/>
            <person name="Amselem J."/>
            <person name="Pigne S."/>
            <person name="Auger A."/>
            <person name="Koch C."/>
            <person name="Dallery J.-F."/>
            <person name="O'Connell R.J."/>
        </authorList>
    </citation>
    <scope>NUCLEOTIDE SEQUENCE [LARGE SCALE GENOMIC DNA]</scope>
    <source>
        <strain evidence="2">CBS 520.97</strain>
    </source>
</reference>